<organism evidence="2 3">
    <name type="scientific">Gymnopus androsaceus JB14</name>
    <dbReference type="NCBI Taxonomy" id="1447944"/>
    <lineage>
        <taxon>Eukaryota</taxon>
        <taxon>Fungi</taxon>
        <taxon>Dikarya</taxon>
        <taxon>Basidiomycota</taxon>
        <taxon>Agaricomycotina</taxon>
        <taxon>Agaricomycetes</taxon>
        <taxon>Agaricomycetidae</taxon>
        <taxon>Agaricales</taxon>
        <taxon>Marasmiineae</taxon>
        <taxon>Omphalotaceae</taxon>
        <taxon>Gymnopus</taxon>
    </lineage>
</organism>
<dbReference type="Gene3D" id="3.40.630.30">
    <property type="match status" value="1"/>
</dbReference>
<proteinExistence type="predicted"/>
<accession>A0A6A4II92</accession>
<name>A0A6A4II92_9AGAR</name>
<dbReference type="OrthoDB" id="5372118at2759"/>
<evidence type="ECO:0000259" key="1">
    <source>
        <dbReference type="PROSITE" id="PS51186"/>
    </source>
</evidence>
<evidence type="ECO:0000313" key="3">
    <source>
        <dbReference type="Proteomes" id="UP000799118"/>
    </source>
</evidence>
<evidence type="ECO:0000313" key="2">
    <source>
        <dbReference type="EMBL" id="KAE9408737.1"/>
    </source>
</evidence>
<dbReference type="AlphaFoldDB" id="A0A6A4II92"/>
<dbReference type="Pfam" id="PF00583">
    <property type="entry name" value="Acetyltransf_1"/>
    <property type="match status" value="1"/>
</dbReference>
<dbReference type="GO" id="GO:0016747">
    <property type="term" value="F:acyltransferase activity, transferring groups other than amino-acyl groups"/>
    <property type="evidence" value="ECO:0007669"/>
    <property type="project" value="InterPro"/>
</dbReference>
<sequence length="331" mass="36652">MPSAVGFSISSFRYPNALPDNALRALEENRIDANVILPLARTLIDNNSHLPPTQLWLCCISFCGTVEMVLSCTENEMGKYPIFIVPTRPLSRNSLRARLRCLAETLHAATSLERVYSVFAPVDIASLFSQQWSDISGVAVEKEPYYAARLLSCTALTAVPDTPFPQSGSSRLADVSDTEAVARLCAGFSQESPPFVLKWEDALKEADILISKRQVWLHSIFIKGRPEPEVACIVAFTRNTVETATITKVYTAPSCRRRGYAKELVREVCLNLLQTPGRREVVLYVSHGNKSAAKVYESVGFVEPDTAVESGHSLNWSELGFDVNKVELGHW</sequence>
<gene>
    <name evidence="2" type="ORF">BT96DRAFT_962695</name>
</gene>
<dbReference type="EMBL" id="ML769390">
    <property type="protein sequence ID" value="KAE9408737.1"/>
    <property type="molecule type" value="Genomic_DNA"/>
</dbReference>
<keyword evidence="3" id="KW-1185">Reference proteome</keyword>
<feature type="domain" description="N-acetyltransferase" evidence="1">
    <location>
        <begin position="168"/>
        <end position="331"/>
    </location>
</feature>
<protein>
    <recommendedName>
        <fullName evidence="1">N-acetyltransferase domain-containing protein</fullName>
    </recommendedName>
</protein>
<dbReference type="InterPro" id="IPR000182">
    <property type="entry name" value="GNAT_dom"/>
</dbReference>
<dbReference type="Proteomes" id="UP000799118">
    <property type="component" value="Unassembled WGS sequence"/>
</dbReference>
<dbReference type="SUPFAM" id="SSF55729">
    <property type="entry name" value="Acyl-CoA N-acyltransferases (Nat)"/>
    <property type="match status" value="1"/>
</dbReference>
<dbReference type="InterPro" id="IPR016181">
    <property type="entry name" value="Acyl_CoA_acyltransferase"/>
</dbReference>
<reference evidence="2" key="1">
    <citation type="journal article" date="2019" name="Environ. Microbiol.">
        <title>Fungal ecological strategies reflected in gene transcription - a case study of two litter decomposers.</title>
        <authorList>
            <person name="Barbi F."/>
            <person name="Kohler A."/>
            <person name="Barry K."/>
            <person name="Baskaran P."/>
            <person name="Daum C."/>
            <person name="Fauchery L."/>
            <person name="Ihrmark K."/>
            <person name="Kuo A."/>
            <person name="LaButti K."/>
            <person name="Lipzen A."/>
            <person name="Morin E."/>
            <person name="Grigoriev I.V."/>
            <person name="Henrissat B."/>
            <person name="Lindahl B."/>
            <person name="Martin F."/>
        </authorList>
    </citation>
    <scope>NUCLEOTIDE SEQUENCE</scope>
    <source>
        <strain evidence="2">JB14</strain>
    </source>
</reference>
<dbReference type="PROSITE" id="PS51186">
    <property type="entry name" value="GNAT"/>
    <property type="match status" value="1"/>
</dbReference>
<dbReference type="CDD" id="cd04301">
    <property type="entry name" value="NAT_SF"/>
    <property type="match status" value="1"/>
</dbReference>